<dbReference type="EMBL" id="AOJI01000017">
    <property type="protein sequence ID" value="EMA68846.1"/>
    <property type="molecule type" value="Genomic_DNA"/>
</dbReference>
<evidence type="ECO:0000313" key="2">
    <source>
        <dbReference type="EMBL" id="EMA68846.1"/>
    </source>
</evidence>
<evidence type="ECO:0000313" key="3">
    <source>
        <dbReference type="Proteomes" id="UP000011575"/>
    </source>
</evidence>
<keyword evidence="1" id="KW-1133">Transmembrane helix</keyword>
<evidence type="ECO:0000256" key="1">
    <source>
        <dbReference type="SAM" id="Phobius"/>
    </source>
</evidence>
<feature type="transmembrane region" description="Helical" evidence="1">
    <location>
        <begin position="12"/>
        <end position="34"/>
    </location>
</feature>
<proteinExistence type="predicted"/>
<keyword evidence="1" id="KW-0472">Membrane</keyword>
<keyword evidence="3" id="KW-1185">Reference proteome</keyword>
<dbReference type="OrthoDB" id="329549at2157"/>
<evidence type="ECO:0008006" key="4">
    <source>
        <dbReference type="Google" id="ProtNLM"/>
    </source>
</evidence>
<protein>
    <recommendedName>
        <fullName evidence="4">Holin</fullName>
    </recommendedName>
</protein>
<dbReference type="Proteomes" id="UP000011575">
    <property type="component" value="Unassembled WGS sequence"/>
</dbReference>
<accession>M0PFJ6</accession>
<organism evidence="2 3">
    <name type="scientific">Halorubrum aidingense JCM 13560</name>
    <dbReference type="NCBI Taxonomy" id="1230454"/>
    <lineage>
        <taxon>Archaea</taxon>
        <taxon>Methanobacteriati</taxon>
        <taxon>Methanobacteriota</taxon>
        <taxon>Stenosarchaea group</taxon>
        <taxon>Halobacteria</taxon>
        <taxon>Halobacteriales</taxon>
        <taxon>Haloferacaceae</taxon>
        <taxon>Halorubrum</taxon>
    </lineage>
</organism>
<comment type="caution">
    <text evidence="2">The sequence shown here is derived from an EMBL/GenBank/DDBJ whole genome shotgun (WGS) entry which is preliminary data.</text>
</comment>
<keyword evidence="1" id="KW-0812">Transmembrane</keyword>
<reference evidence="2 3" key="1">
    <citation type="journal article" date="2014" name="PLoS Genet.">
        <title>Phylogenetically driven sequencing of extremely halophilic archaea reveals strategies for static and dynamic osmo-response.</title>
        <authorList>
            <person name="Becker E.A."/>
            <person name="Seitzer P.M."/>
            <person name="Tritt A."/>
            <person name="Larsen D."/>
            <person name="Krusor M."/>
            <person name="Yao A.I."/>
            <person name="Wu D."/>
            <person name="Madern D."/>
            <person name="Eisen J.A."/>
            <person name="Darling A.E."/>
            <person name="Facciotti M.T."/>
        </authorList>
    </citation>
    <scope>NUCLEOTIDE SEQUENCE [LARGE SCALE GENOMIC DNA]</scope>
    <source>
        <strain evidence="2 3">JCM 13560</strain>
    </source>
</reference>
<dbReference type="AlphaFoldDB" id="M0PFJ6"/>
<dbReference type="RefSeq" id="WP_007998986.1">
    <property type="nucleotide sequence ID" value="NZ_AOJI01000017.1"/>
</dbReference>
<sequence>MASERSVAYRQLTHPATWVGVAFMASGAIVPLVIYPEHPGVVSTTALIGLLCGIAAERIAQFTDISGEHDDG</sequence>
<gene>
    <name evidence="2" type="ORF">C461_04427</name>
</gene>
<name>M0PFJ6_9EURY</name>
<dbReference type="STRING" id="1230454.C461_04427"/>